<keyword evidence="1" id="KW-0472">Membrane</keyword>
<sequence length="180" mass="19244">VKMIMGPNAMRQLAWALLPGCAVAIGLGLYWDEFFGYPLLHNLFGYTPAFTPLVNVGLLLLVAGYIGLGMITLGFLFGALHEHFVGHDRGALGKIGGILFAWGIATLGLALIRHQINFSTNPILYVYVGLLIGGIALLLVAEGPMGLMGLMEIVSHVLSYTRLIGILLASVILAVIFNVI</sequence>
<gene>
    <name evidence="2" type="ORF">B1A_20314</name>
</gene>
<feature type="transmembrane region" description="Helical" evidence="1">
    <location>
        <begin position="91"/>
        <end position="112"/>
    </location>
</feature>
<reference evidence="2" key="2">
    <citation type="journal article" date="2014" name="ISME J.">
        <title>Microbial stratification in low pH oxic and suboxic macroscopic growths along an acid mine drainage.</title>
        <authorList>
            <person name="Mendez-Garcia C."/>
            <person name="Mesa V."/>
            <person name="Sprenger R.R."/>
            <person name="Richter M."/>
            <person name="Diez M.S."/>
            <person name="Solano J."/>
            <person name="Bargiela R."/>
            <person name="Golyshina O.V."/>
            <person name="Manteca A."/>
            <person name="Ramos J.L."/>
            <person name="Gallego J.R."/>
            <person name="Llorente I."/>
            <person name="Martins Dos Santos V.A."/>
            <person name="Jensen O.N."/>
            <person name="Pelaez A.I."/>
            <person name="Sanchez J."/>
            <person name="Ferrer M."/>
        </authorList>
    </citation>
    <scope>NUCLEOTIDE SEQUENCE</scope>
</reference>
<reference evidence="2" key="1">
    <citation type="submission" date="2013-08" db="EMBL/GenBank/DDBJ databases">
        <authorList>
            <person name="Mendez C."/>
            <person name="Richter M."/>
            <person name="Ferrer M."/>
            <person name="Sanchez J."/>
        </authorList>
    </citation>
    <scope>NUCLEOTIDE SEQUENCE</scope>
</reference>
<feature type="transmembrane region" description="Helical" evidence="1">
    <location>
        <begin position="12"/>
        <end position="31"/>
    </location>
</feature>
<feature type="transmembrane region" description="Helical" evidence="1">
    <location>
        <begin position="51"/>
        <end position="79"/>
    </location>
</feature>
<dbReference type="AlphaFoldDB" id="T0YFJ4"/>
<feature type="transmembrane region" description="Helical" evidence="1">
    <location>
        <begin position="153"/>
        <end position="177"/>
    </location>
</feature>
<feature type="non-terminal residue" evidence="2">
    <location>
        <position position="180"/>
    </location>
</feature>
<evidence type="ECO:0000313" key="2">
    <source>
        <dbReference type="EMBL" id="EQD30597.1"/>
    </source>
</evidence>
<evidence type="ECO:0000256" key="1">
    <source>
        <dbReference type="SAM" id="Phobius"/>
    </source>
</evidence>
<accession>T0YFJ4</accession>
<name>T0YFJ4_9ZZZZ</name>
<comment type="caution">
    <text evidence="2">The sequence shown here is derived from an EMBL/GenBank/DDBJ whole genome shotgun (WGS) entry which is preliminary data.</text>
</comment>
<keyword evidence="1" id="KW-0812">Transmembrane</keyword>
<keyword evidence="1" id="KW-1133">Transmembrane helix</keyword>
<feature type="non-terminal residue" evidence="2">
    <location>
        <position position="1"/>
    </location>
</feature>
<proteinExistence type="predicted"/>
<dbReference type="EMBL" id="AUZX01014990">
    <property type="protein sequence ID" value="EQD30597.1"/>
    <property type="molecule type" value="Genomic_DNA"/>
</dbReference>
<feature type="transmembrane region" description="Helical" evidence="1">
    <location>
        <begin position="124"/>
        <end position="141"/>
    </location>
</feature>
<organism evidence="2">
    <name type="scientific">mine drainage metagenome</name>
    <dbReference type="NCBI Taxonomy" id="410659"/>
    <lineage>
        <taxon>unclassified sequences</taxon>
        <taxon>metagenomes</taxon>
        <taxon>ecological metagenomes</taxon>
    </lineage>
</organism>
<protein>
    <submittedName>
        <fullName evidence="2">V-type ATP synthase subunit I</fullName>
    </submittedName>
</protein>